<dbReference type="GO" id="GO:0030261">
    <property type="term" value="P:chromosome condensation"/>
    <property type="evidence" value="ECO:0007669"/>
    <property type="project" value="UniProtKB-KW"/>
</dbReference>
<evidence type="ECO:0000256" key="2">
    <source>
        <dbReference type="ARBA" id="ARBA00023125"/>
    </source>
</evidence>
<proteinExistence type="inferred from homology"/>
<accession>A0A833NS90</accession>
<comment type="similarity">
    <text evidence="3">Belongs to the bacterial histone-like protein family.</text>
</comment>
<evidence type="ECO:0000313" key="5">
    <source>
        <dbReference type="Proteomes" id="UP000488506"/>
    </source>
</evidence>
<dbReference type="Proteomes" id="UP000488506">
    <property type="component" value="Unassembled WGS sequence"/>
</dbReference>
<dbReference type="SUPFAM" id="SSF47729">
    <property type="entry name" value="IHF-like DNA-binding proteins"/>
    <property type="match status" value="1"/>
</dbReference>
<reference evidence="4 5" key="1">
    <citation type="submission" date="2019-12" db="EMBL/GenBank/DDBJ databases">
        <authorList>
            <person name="Wolfe R."/>
            <person name="Danczak R."/>
            <person name="Wilkins M."/>
        </authorList>
    </citation>
    <scope>NUCLEOTIDE SEQUENCE [LARGE SCALE GENOMIC DNA]</scope>
    <source>
        <strain evidence="4">X2_MaxBin.013</strain>
    </source>
</reference>
<evidence type="ECO:0000256" key="1">
    <source>
        <dbReference type="ARBA" id="ARBA00023067"/>
    </source>
</evidence>
<dbReference type="PANTHER" id="PTHR33175">
    <property type="entry name" value="DNA-BINDING PROTEIN HU"/>
    <property type="match status" value="1"/>
</dbReference>
<dbReference type="AlphaFoldDB" id="A0A833NS90"/>
<name>A0A833NS90_UNCSA</name>
<evidence type="ECO:0000256" key="3">
    <source>
        <dbReference type="RuleBase" id="RU003939"/>
    </source>
</evidence>
<dbReference type="PRINTS" id="PR01727">
    <property type="entry name" value="DNABINDINGHU"/>
</dbReference>
<dbReference type="GO" id="GO:0030527">
    <property type="term" value="F:structural constituent of chromatin"/>
    <property type="evidence" value="ECO:0007669"/>
    <property type="project" value="InterPro"/>
</dbReference>
<dbReference type="CDD" id="cd13831">
    <property type="entry name" value="HU"/>
    <property type="match status" value="1"/>
</dbReference>
<keyword evidence="2 4" id="KW-0238">DNA-binding</keyword>
<dbReference type="SMART" id="SM00411">
    <property type="entry name" value="BHL"/>
    <property type="match status" value="1"/>
</dbReference>
<dbReference type="InterPro" id="IPR010992">
    <property type="entry name" value="IHF-like_DNA-bd_dom_sf"/>
</dbReference>
<dbReference type="GO" id="GO:0003677">
    <property type="term" value="F:DNA binding"/>
    <property type="evidence" value="ECO:0007669"/>
    <property type="project" value="UniProtKB-KW"/>
</dbReference>
<comment type="caution">
    <text evidence="4">The sequence shown here is derived from an EMBL/GenBank/DDBJ whole genome shotgun (WGS) entry which is preliminary data.</text>
</comment>
<evidence type="ECO:0000313" key="4">
    <source>
        <dbReference type="EMBL" id="KAF0134524.1"/>
    </source>
</evidence>
<gene>
    <name evidence="4" type="ORF">FD145_542</name>
</gene>
<sequence>MNKQELCNYISSKTKLPKSQCLNVIDNAFDAITGALKKGQHVRMIGFGTWKKMRRKARKGRNPQTGKALNIPARNVAKFSMSEHLYNTLN</sequence>
<protein>
    <submittedName>
        <fullName evidence="4">DNA-binding protein HU-beta</fullName>
    </submittedName>
</protein>
<dbReference type="EMBL" id="WPAF01000007">
    <property type="protein sequence ID" value="KAF0134524.1"/>
    <property type="molecule type" value="Genomic_DNA"/>
</dbReference>
<dbReference type="Gene3D" id="4.10.520.10">
    <property type="entry name" value="IHF-like DNA-binding proteins"/>
    <property type="match status" value="1"/>
</dbReference>
<dbReference type="PANTHER" id="PTHR33175:SF3">
    <property type="entry name" value="DNA-BINDING PROTEIN HU-BETA"/>
    <property type="match status" value="1"/>
</dbReference>
<dbReference type="Pfam" id="PF00216">
    <property type="entry name" value="Bac_DNA_binding"/>
    <property type="match status" value="1"/>
</dbReference>
<keyword evidence="1" id="KW-0226">DNA condensation</keyword>
<organism evidence="4 5">
    <name type="scientific">Candidatus Saganbacteria bacterium</name>
    <dbReference type="NCBI Taxonomy" id="2575572"/>
    <lineage>
        <taxon>Bacteria</taxon>
        <taxon>Bacillati</taxon>
        <taxon>Saganbacteria</taxon>
    </lineage>
</organism>
<dbReference type="InterPro" id="IPR000119">
    <property type="entry name" value="Hist_DNA-bd"/>
</dbReference>